<dbReference type="AlphaFoldDB" id="A0A2M7S7K9"/>
<sequence>MPVPIFLLGYDIEAPPERSEETRHFLNTAGEMHRNLGAPCTFFVCGKTLEANAEEFRKVRRGYPFIDIQQHTYSHILLKSLVQKLDSPWADGDTGKVFLEKGTTVYKGESLQRIAEEVSKTSALLKDILGVECAGLTTPYGFYRGLADRPDILEILDKLGIKFVRSWSRNENDWVPLSLDIQPFFYGPQGFGRMMEFPVQDGHIKRRITGWKKHGDHFKVVKKELDYAARRGLVYSYAQHDWDSIKEDPGMELTARIVEYAKDAGMEIMTYSNYYKRRLKDA</sequence>
<dbReference type="EMBL" id="PFMR01000262">
    <property type="protein sequence ID" value="PIZ15459.1"/>
    <property type="molecule type" value="Genomic_DNA"/>
</dbReference>
<dbReference type="InterPro" id="IPR002509">
    <property type="entry name" value="NODB_dom"/>
</dbReference>
<dbReference type="Proteomes" id="UP000229307">
    <property type="component" value="Unassembled WGS sequence"/>
</dbReference>
<dbReference type="SUPFAM" id="SSF88713">
    <property type="entry name" value="Glycoside hydrolase/deacetylase"/>
    <property type="match status" value="1"/>
</dbReference>
<evidence type="ECO:0000259" key="1">
    <source>
        <dbReference type="Pfam" id="PF01522"/>
    </source>
</evidence>
<reference evidence="3" key="1">
    <citation type="submission" date="2017-09" db="EMBL/GenBank/DDBJ databases">
        <title>Depth-based differentiation of microbial function through sediment-hosted aquifers and enrichment of novel symbionts in the deep terrestrial subsurface.</title>
        <authorList>
            <person name="Probst A.J."/>
            <person name="Ladd B."/>
            <person name="Jarett J.K."/>
            <person name="Geller-Mcgrath D.E."/>
            <person name="Sieber C.M.K."/>
            <person name="Emerson J.B."/>
            <person name="Anantharaman K."/>
            <person name="Thomas B.C."/>
            <person name="Malmstrom R."/>
            <person name="Stieglmeier M."/>
            <person name="Klingl A."/>
            <person name="Woyke T."/>
            <person name="Ryan C.M."/>
            <person name="Banfield J.F."/>
        </authorList>
    </citation>
    <scope>NUCLEOTIDE SEQUENCE [LARGE SCALE GENOMIC DNA]</scope>
</reference>
<name>A0A2M7S7K9_9BACT</name>
<accession>A0A2M7S7K9</accession>
<organism evidence="2 3">
    <name type="scientific">Candidatus Desantisbacteria bacterium CG_4_10_14_0_8_um_filter_48_22</name>
    <dbReference type="NCBI Taxonomy" id="1974543"/>
    <lineage>
        <taxon>Bacteria</taxon>
        <taxon>Candidatus Desantisiibacteriota</taxon>
    </lineage>
</organism>
<feature type="domain" description="NodB homology" evidence="1">
    <location>
        <begin position="35"/>
        <end position="162"/>
    </location>
</feature>
<evidence type="ECO:0000313" key="2">
    <source>
        <dbReference type="EMBL" id="PIZ15459.1"/>
    </source>
</evidence>
<protein>
    <recommendedName>
        <fullName evidence="1">NodB homology domain-containing protein</fullName>
    </recommendedName>
</protein>
<dbReference type="InterPro" id="IPR011330">
    <property type="entry name" value="Glyco_hydro/deAcase_b/a-brl"/>
</dbReference>
<dbReference type="Pfam" id="PF01522">
    <property type="entry name" value="Polysacc_deac_1"/>
    <property type="match status" value="1"/>
</dbReference>
<dbReference type="GO" id="GO:0016810">
    <property type="term" value="F:hydrolase activity, acting on carbon-nitrogen (but not peptide) bonds"/>
    <property type="evidence" value="ECO:0007669"/>
    <property type="project" value="InterPro"/>
</dbReference>
<dbReference type="Gene3D" id="3.20.20.370">
    <property type="entry name" value="Glycoside hydrolase/deacetylase"/>
    <property type="match status" value="1"/>
</dbReference>
<proteinExistence type="predicted"/>
<dbReference type="GO" id="GO:0005975">
    <property type="term" value="P:carbohydrate metabolic process"/>
    <property type="evidence" value="ECO:0007669"/>
    <property type="project" value="InterPro"/>
</dbReference>
<gene>
    <name evidence="2" type="ORF">COY52_09795</name>
</gene>
<comment type="caution">
    <text evidence="2">The sequence shown here is derived from an EMBL/GenBank/DDBJ whole genome shotgun (WGS) entry which is preliminary data.</text>
</comment>
<evidence type="ECO:0000313" key="3">
    <source>
        <dbReference type="Proteomes" id="UP000229307"/>
    </source>
</evidence>